<comment type="similarity">
    <text evidence="1">Belongs to the helicase family. UvrD subfamily.</text>
</comment>
<keyword evidence="5 13" id="KW-0067">ATP-binding</keyword>
<dbReference type="Proteomes" id="UP000245926">
    <property type="component" value="Chromosome"/>
</dbReference>
<evidence type="ECO:0000256" key="10">
    <source>
        <dbReference type="ARBA" id="ARBA00034808"/>
    </source>
</evidence>
<keyword evidence="4 13" id="KW-0347">Helicase</keyword>
<evidence type="ECO:0000256" key="7">
    <source>
        <dbReference type="ARBA" id="ARBA00023235"/>
    </source>
</evidence>
<feature type="domain" description="UvrD-like helicase C-terminal" evidence="16">
    <location>
        <begin position="321"/>
        <end position="588"/>
    </location>
</feature>
<evidence type="ECO:0000313" key="18">
    <source>
        <dbReference type="Proteomes" id="UP000245926"/>
    </source>
</evidence>
<dbReference type="InterPro" id="IPR000212">
    <property type="entry name" value="DNA_helicase_UvrD/REP"/>
</dbReference>
<evidence type="ECO:0000313" key="17">
    <source>
        <dbReference type="EMBL" id="AWN40865.1"/>
    </source>
</evidence>
<dbReference type="PANTHER" id="PTHR11070">
    <property type="entry name" value="UVRD / RECB / PCRA DNA HELICASE FAMILY MEMBER"/>
    <property type="match status" value="1"/>
</dbReference>
<dbReference type="CDD" id="cd18807">
    <property type="entry name" value="SF1_C_UvrD"/>
    <property type="match status" value="1"/>
</dbReference>
<evidence type="ECO:0000256" key="2">
    <source>
        <dbReference type="ARBA" id="ARBA00022741"/>
    </source>
</evidence>
<evidence type="ECO:0000256" key="12">
    <source>
        <dbReference type="ARBA" id="ARBA00048988"/>
    </source>
</evidence>
<keyword evidence="3 13" id="KW-0378">Hydrolase</keyword>
<gene>
    <name evidence="17" type="ORF">DK389_10415</name>
</gene>
<dbReference type="InterPro" id="IPR013986">
    <property type="entry name" value="DExx_box_DNA_helicase_dom_sf"/>
</dbReference>
<dbReference type="FunFam" id="1.10.486.10:FF:000003">
    <property type="entry name" value="ATP-dependent DNA helicase"/>
    <property type="match status" value="1"/>
</dbReference>
<organism evidence="17 18">
    <name type="scientific">Methylobacterium durans</name>
    <dbReference type="NCBI Taxonomy" id="2202825"/>
    <lineage>
        <taxon>Bacteria</taxon>
        <taxon>Pseudomonadati</taxon>
        <taxon>Pseudomonadota</taxon>
        <taxon>Alphaproteobacteria</taxon>
        <taxon>Hyphomicrobiales</taxon>
        <taxon>Methylobacteriaceae</taxon>
        <taxon>Methylobacterium</taxon>
    </lineage>
</organism>
<dbReference type="GO" id="GO:0005829">
    <property type="term" value="C:cytosol"/>
    <property type="evidence" value="ECO:0007669"/>
    <property type="project" value="TreeGrafter"/>
</dbReference>
<evidence type="ECO:0000256" key="14">
    <source>
        <dbReference type="SAM" id="MobiDB-lite"/>
    </source>
</evidence>
<dbReference type="GO" id="GO:0016887">
    <property type="term" value="F:ATP hydrolysis activity"/>
    <property type="evidence" value="ECO:0007669"/>
    <property type="project" value="RHEA"/>
</dbReference>
<dbReference type="Gene3D" id="1.10.486.10">
    <property type="entry name" value="PCRA, domain 4"/>
    <property type="match status" value="1"/>
</dbReference>
<keyword evidence="6" id="KW-0238">DNA-binding</keyword>
<dbReference type="GO" id="GO:0043138">
    <property type="term" value="F:3'-5' DNA helicase activity"/>
    <property type="evidence" value="ECO:0007669"/>
    <property type="project" value="UniProtKB-EC"/>
</dbReference>
<evidence type="ECO:0000256" key="9">
    <source>
        <dbReference type="ARBA" id="ARBA00034617"/>
    </source>
</evidence>
<dbReference type="KEGG" id="mets:DK389_10415"/>
<dbReference type="SUPFAM" id="SSF52540">
    <property type="entry name" value="P-loop containing nucleoside triphosphate hydrolases"/>
    <property type="match status" value="1"/>
</dbReference>
<evidence type="ECO:0000256" key="3">
    <source>
        <dbReference type="ARBA" id="ARBA00022801"/>
    </source>
</evidence>
<dbReference type="GO" id="GO:0003677">
    <property type="term" value="F:DNA binding"/>
    <property type="evidence" value="ECO:0007669"/>
    <property type="project" value="UniProtKB-KW"/>
</dbReference>
<dbReference type="PANTHER" id="PTHR11070:SF2">
    <property type="entry name" value="ATP-DEPENDENT DNA HELICASE SRS2"/>
    <property type="match status" value="1"/>
</dbReference>
<dbReference type="RefSeq" id="WP_109889390.1">
    <property type="nucleotide sequence ID" value="NZ_CP029550.1"/>
</dbReference>
<evidence type="ECO:0000259" key="16">
    <source>
        <dbReference type="PROSITE" id="PS51217"/>
    </source>
</evidence>
<dbReference type="Pfam" id="PF13361">
    <property type="entry name" value="UvrD_C"/>
    <property type="match status" value="1"/>
</dbReference>
<dbReference type="AlphaFoldDB" id="A0A2U8W432"/>
<evidence type="ECO:0000256" key="11">
    <source>
        <dbReference type="ARBA" id="ARBA00034923"/>
    </source>
</evidence>
<comment type="catalytic activity">
    <reaction evidence="9">
        <text>Couples ATP hydrolysis with the unwinding of duplex DNA by translocating in the 3'-5' direction.</text>
        <dbReference type="EC" id="5.6.2.4"/>
    </reaction>
</comment>
<name>A0A2U8W432_9HYPH</name>
<evidence type="ECO:0000259" key="15">
    <source>
        <dbReference type="PROSITE" id="PS51198"/>
    </source>
</evidence>
<comment type="catalytic activity">
    <reaction evidence="12">
        <text>ATP + H2O = ADP + phosphate + H(+)</text>
        <dbReference type="Rhea" id="RHEA:13065"/>
        <dbReference type="ChEBI" id="CHEBI:15377"/>
        <dbReference type="ChEBI" id="CHEBI:15378"/>
        <dbReference type="ChEBI" id="CHEBI:30616"/>
        <dbReference type="ChEBI" id="CHEBI:43474"/>
        <dbReference type="ChEBI" id="CHEBI:456216"/>
        <dbReference type="EC" id="5.6.2.4"/>
    </reaction>
</comment>
<feature type="region of interest" description="Disordered" evidence="14">
    <location>
        <begin position="704"/>
        <end position="731"/>
    </location>
</feature>
<evidence type="ECO:0000256" key="6">
    <source>
        <dbReference type="ARBA" id="ARBA00023125"/>
    </source>
</evidence>
<dbReference type="GO" id="GO:0000725">
    <property type="term" value="P:recombinational repair"/>
    <property type="evidence" value="ECO:0007669"/>
    <property type="project" value="TreeGrafter"/>
</dbReference>
<reference evidence="18" key="1">
    <citation type="submission" date="2018-05" db="EMBL/GenBank/DDBJ databases">
        <title>Complete Genome Sequence of Methylobacterium sp. 17SD2-17.</title>
        <authorList>
            <person name="Srinivasan S."/>
        </authorList>
    </citation>
    <scope>NUCLEOTIDE SEQUENCE [LARGE SCALE GENOMIC DNA]</scope>
    <source>
        <strain evidence="18">17SD2-17</strain>
    </source>
</reference>
<evidence type="ECO:0000256" key="4">
    <source>
        <dbReference type="ARBA" id="ARBA00022806"/>
    </source>
</evidence>
<dbReference type="FunFam" id="3.40.50.300:FF:001890">
    <property type="entry name" value="DNA helicase"/>
    <property type="match status" value="1"/>
</dbReference>
<feature type="domain" description="UvrD-like helicase ATP-binding" evidence="15">
    <location>
        <begin position="39"/>
        <end position="320"/>
    </location>
</feature>
<dbReference type="OrthoDB" id="9806690at2"/>
<dbReference type="EMBL" id="CP029550">
    <property type="protein sequence ID" value="AWN40865.1"/>
    <property type="molecule type" value="Genomic_DNA"/>
</dbReference>
<dbReference type="Gene3D" id="1.10.10.160">
    <property type="match status" value="1"/>
</dbReference>
<dbReference type="InterPro" id="IPR014016">
    <property type="entry name" value="UvrD-like_ATP-bd"/>
</dbReference>
<dbReference type="PROSITE" id="PS51198">
    <property type="entry name" value="UVRD_HELICASE_ATP_BIND"/>
    <property type="match status" value="1"/>
</dbReference>
<dbReference type="InterPro" id="IPR014017">
    <property type="entry name" value="DNA_helicase_UvrD-like_C"/>
</dbReference>
<dbReference type="GO" id="GO:0033202">
    <property type="term" value="C:DNA helicase complex"/>
    <property type="evidence" value="ECO:0007669"/>
    <property type="project" value="TreeGrafter"/>
</dbReference>
<sequence length="790" mass="86472">MQKHSDAAAAPGPQPDSAPTSIAARAMATLRPGASSYLEGLNPEQRRAVETTDGPVLVLAGAGTGKTRVLTTRIAHLIATGKARPYDILAVTFTNKAAREMKARIGALIGPAGEGMPWLGTFHAIGTKILRRHAELVGLKSDFTILGTDDQLRLMKQVIADQNIDEKRWPARALGHAIDGWKNRGLAPEQVPPGEAGAFAFGKGGALYTAYQARLATLNAVDFGDLLLLCLKLWRENPDVLENYQSRFRYILVDEYQDTNVAQYLWLRLLAQGHRNVACVGDDDQSIYGWRGAEVDNILRFEHDFPGAAVIRLERNYRSTGHILAAASGLIARNEGRLGKTLRTEDEAGERVTVSGAWDSEEEARLLAESIESLQARKHPLSEIAVLVRISAQMREIEDRFVQLGLPYRVIGGPRFYERAEIRDALAYLRATANPADDLAFERIINTPKRGLGDATLQQLHAHARAERIPLLLAARRLIETDELKPRVRSTLRALVESFSRWARSIETMPHSEVAQTILEESGYTEMWQKDRSADAAGRLENLKEFVRSMEEFPDLAGFLEHVALVMDASEAEGAERVSLMTLHAAKGLEFDTVFLPGWEDGLFPNQRAIDESGRAGLEEERRLAHVGLTRARKRAKLSFAVNRRIHGLWSSTIPSRFIDELPPASVDVVEAPAHFSAGASRFDRNPAPFGSSYGTPGWQRAQANTAASGGRGFGSSYNAPPGGRGGPRQIEGELVAKSTGTPSAYSGGMRVFHTKFGPGTVAGVDGNKLTVDFDKAGRKMVLDSFVQQG</sequence>
<dbReference type="GO" id="GO:0005524">
    <property type="term" value="F:ATP binding"/>
    <property type="evidence" value="ECO:0007669"/>
    <property type="project" value="UniProtKB-UniRule"/>
</dbReference>
<evidence type="ECO:0000256" key="1">
    <source>
        <dbReference type="ARBA" id="ARBA00009922"/>
    </source>
</evidence>
<dbReference type="PROSITE" id="PS51217">
    <property type="entry name" value="UVRD_HELICASE_CTER"/>
    <property type="match status" value="1"/>
</dbReference>
<dbReference type="CDD" id="cd17932">
    <property type="entry name" value="DEXQc_UvrD"/>
    <property type="match status" value="1"/>
</dbReference>
<dbReference type="EC" id="5.6.2.4" evidence="10"/>
<feature type="binding site" evidence="13">
    <location>
        <begin position="60"/>
        <end position="67"/>
    </location>
    <ligand>
        <name>ATP</name>
        <dbReference type="ChEBI" id="CHEBI:30616"/>
    </ligand>
</feature>
<protein>
    <recommendedName>
        <fullName evidence="10">DNA 3'-5' helicase</fullName>
        <ecNumber evidence="10">5.6.2.4</ecNumber>
    </recommendedName>
    <alternativeName>
        <fullName evidence="11">DNA 3'-5' helicase II</fullName>
    </alternativeName>
</protein>
<proteinExistence type="inferred from homology"/>
<accession>A0A2U8W432</accession>
<keyword evidence="2 13" id="KW-0547">Nucleotide-binding</keyword>
<evidence type="ECO:0000256" key="5">
    <source>
        <dbReference type="ARBA" id="ARBA00022840"/>
    </source>
</evidence>
<feature type="region of interest" description="Disordered" evidence="14">
    <location>
        <begin position="1"/>
        <end position="20"/>
    </location>
</feature>
<evidence type="ECO:0000256" key="8">
    <source>
        <dbReference type="ARBA" id="ARBA00025289"/>
    </source>
</evidence>
<keyword evidence="7" id="KW-0413">Isomerase</keyword>
<evidence type="ECO:0000256" key="13">
    <source>
        <dbReference type="PROSITE-ProRule" id="PRU00560"/>
    </source>
</evidence>
<comment type="function">
    <text evidence="8">Has both ATPase and helicase activities. Unwinds DNA duplexes with 3' to 5' polarity with respect to the bound strand and initiates unwinding most effectively when a single-stranded region is present. Involved in the post-incision events of nucleotide excision repair and methyl-directed mismatch repair.</text>
</comment>
<dbReference type="Gene3D" id="3.40.50.300">
    <property type="entry name" value="P-loop containing nucleotide triphosphate hydrolases"/>
    <property type="match status" value="2"/>
</dbReference>
<keyword evidence="18" id="KW-1185">Reference proteome</keyword>
<dbReference type="InterPro" id="IPR027417">
    <property type="entry name" value="P-loop_NTPase"/>
</dbReference>
<dbReference type="Pfam" id="PF00580">
    <property type="entry name" value="UvrD-helicase"/>
    <property type="match status" value="1"/>
</dbReference>